<keyword evidence="5" id="KW-1185">Reference proteome</keyword>
<dbReference type="AlphaFoldDB" id="A0A6C2YS27"/>
<dbReference type="Pfam" id="PF13517">
    <property type="entry name" value="FG-GAP_3"/>
    <property type="match status" value="1"/>
</dbReference>
<evidence type="ECO:0000256" key="3">
    <source>
        <dbReference type="SAM" id="MobiDB-lite"/>
    </source>
</evidence>
<feature type="compositionally biased region" description="Low complexity" evidence="3">
    <location>
        <begin position="614"/>
        <end position="626"/>
    </location>
</feature>
<dbReference type="EMBL" id="LR586016">
    <property type="protein sequence ID" value="VIP04470.1"/>
    <property type="molecule type" value="Genomic_DNA"/>
</dbReference>
<evidence type="ECO:0000256" key="1">
    <source>
        <dbReference type="ARBA" id="ARBA00022729"/>
    </source>
</evidence>
<name>A0A6C2YS27_9BACT</name>
<dbReference type="SMART" id="SM00710">
    <property type="entry name" value="PbH1"/>
    <property type="match status" value="7"/>
</dbReference>
<dbReference type="InterPro" id="IPR006626">
    <property type="entry name" value="PbH1"/>
</dbReference>
<evidence type="ECO:0000313" key="4">
    <source>
        <dbReference type="EMBL" id="VIP04470.1"/>
    </source>
</evidence>
<dbReference type="GO" id="GO:0007229">
    <property type="term" value="P:integrin-mediated signaling pathway"/>
    <property type="evidence" value="ECO:0007669"/>
    <property type="project" value="UniProtKB-KW"/>
</dbReference>
<dbReference type="InterPro" id="IPR028994">
    <property type="entry name" value="Integrin_alpha_N"/>
</dbReference>
<dbReference type="EMBL" id="LR593887">
    <property type="protein sequence ID" value="VTS06302.1"/>
    <property type="molecule type" value="Genomic_DNA"/>
</dbReference>
<protein>
    <recommendedName>
        <fullName evidence="6">Right handed beta helix domain-containing protein</fullName>
    </recommendedName>
</protein>
<accession>A0A6C2YS27</accession>
<keyword evidence="4" id="KW-0401">Integrin</keyword>
<dbReference type="PRINTS" id="PR01185">
    <property type="entry name" value="INTEGRINA"/>
</dbReference>
<evidence type="ECO:0000313" key="5">
    <source>
        <dbReference type="Proteomes" id="UP000464378"/>
    </source>
</evidence>
<dbReference type="GO" id="GO:0007155">
    <property type="term" value="P:cell adhesion"/>
    <property type="evidence" value="ECO:0007669"/>
    <property type="project" value="InterPro"/>
</dbReference>
<dbReference type="SUPFAM" id="SSF69318">
    <property type="entry name" value="Integrin alpha N-terminal domain"/>
    <property type="match status" value="1"/>
</dbReference>
<dbReference type="InterPro" id="IPR000413">
    <property type="entry name" value="Integrin_alpha"/>
</dbReference>
<reference evidence="4" key="1">
    <citation type="submission" date="2019-04" db="EMBL/GenBank/DDBJ databases">
        <authorList>
            <consortium name="Science for Life Laboratories"/>
        </authorList>
    </citation>
    <scope>NUCLEOTIDE SEQUENCE</scope>
    <source>
        <strain evidence="4">MBLW1</strain>
    </source>
</reference>
<keyword evidence="1" id="KW-0732">Signal</keyword>
<evidence type="ECO:0000256" key="2">
    <source>
        <dbReference type="ARBA" id="ARBA00023180"/>
    </source>
</evidence>
<dbReference type="Proteomes" id="UP000464378">
    <property type="component" value="Chromosome"/>
</dbReference>
<feature type="region of interest" description="Disordered" evidence="3">
    <location>
        <begin position="597"/>
        <end position="633"/>
    </location>
</feature>
<evidence type="ECO:0008006" key="6">
    <source>
        <dbReference type="Google" id="ProtNLM"/>
    </source>
</evidence>
<keyword evidence="2" id="KW-0325">Glycoprotein</keyword>
<dbReference type="InterPro" id="IPR012334">
    <property type="entry name" value="Pectin_lyas_fold"/>
</dbReference>
<dbReference type="KEGG" id="tim:GMBLW1_47230"/>
<organism evidence="4">
    <name type="scientific">Tuwongella immobilis</name>
    <dbReference type="NCBI Taxonomy" id="692036"/>
    <lineage>
        <taxon>Bacteria</taxon>
        <taxon>Pseudomonadati</taxon>
        <taxon>Planctomycetota</taxon>
        <taxon>Planctomycetia</taxon>
        <taxon>Gemmatales</taxon>
        <taxon>Gemmataceae</taxon>
        <taxon>Tuwongella</taxon>
    </lineage>
</organism>
<dbReference type="InParanoid" id="A0A6C2YS27"/>
<sequence length="1066" mass="106243">MSQPLKILPLEDRTVPATFVVTTASDVVNDSDSVLSLREAIIAANGSADIDTIEFNIPGEGTQIISVESALPAITAPVIIDGTTQPGSVNNTDPLAINSIIRIAIDGTNAGNAVNGLTLTGHSGSSISGLNIRNFSGAGIQLDSDLAIITGNFIGTNEVGTTAAPNGVGIRITGDNHILGGTLPDSRNLISGNSGDGVLIAEGATGNRLLQNFIGTAATGESAIANGGNGVTVSSGATGNFVGEVGVNAGNLISGNLGNGVLIAGNTNTVASNRIGVTVGATAALGNTLAGVAISGNSNTVQGDFTTGKYQTISGNGSDGVQLTGNSNQLIGNSIGVGPTGSGAIGNGRFGVFVSGGGNVIGPSLANSGNVISGNTSDGIRLSGTKATGTLIDGNSIGVDLAAEVDLGNGGDGISLRDGASSNRIGSLGSFLGNTVSGNTGHGIFIGTDNNTIEGNFVGINGPSTKAIANGGDGIHITGNSNTLAGKFVIGSRQTVSGNLGDGIVLAGNSNSVTGMRIGSGVDDLNTVVIANARNGLRITGNNNTIGGLAAGAGNRIANNALAGVLVESGTGNRILSNIISANGGLGIDLAPVGVTANDDQDPDAGANRLQNRPTLSSLTSGSTPTVQGSINSTPNRRFRIEIFANTAASGPEGLLFVGSIEVTSDASGNASFTASLSSIGSQFTTLTATATDLTTGDTSEFSDALSLTSTPVDPIPNPQPSPLGSVLLASGGGNTVQRYRFDTATAKTVEVSTLVPFPEFAAEVRGTVGDVDGDGIEDNILVTGPGGGDRLRILRGGSGTDLLNGGIFRTNPGEEFTNIGLFVAAADLDGDGKAEIVVSPDNGGGARIQIFRFQNGTLVQIGNFFGIDDLNFRGGARIAMGDINNDGTPDLIVGAGISGGPRLALYDGKSLTQSTPVKLIPDFFAFEPSLRDGVYVASGDMNGDGFAEIVLGGGPNGGPRVMILDGARSLQASTIDPSRPASLDAPLSNFFAFSPDLRGGVRVAVKNIDGDALADLVVGTGGGVSARVQTYRASLLNLVAPNAGPIQEAFTPFPDPLGLNGVYVG</sequence>
<dbReference type="FunCoup" id="A0A6C2YS27">
    <property type="interactions" value="6"/>
</dbReference>
<gene>
    <name evidence="4" type="ORF">GMBLW1_47230</name>
</gene>
<proteinExistence type="predicted"/>
<dbReference type="RefSeq" id="WP_162659551.1">
    <property type="nucleotide sequence ID" value="NZ_LR593887.1"/>
</dbReference>
<dbReference type="Gene3D" id="2.130.10.130">
    <property type="entry name" value="Integrin alpha, N-terminal"/>
    <property type="match status" value="1"/>
</dbReference>
<dbReference type="GO" id="GO:0008305">
    <property type="term" value="C:integrin complex"/>
    <property type="evidence" value="ECO:0007669"/>
    <property type="project" value="InterPro"/>
</dbReference>
<dbReference type="InterPro" id="IPR013517">
    <property type="entry name" value="FG-GAP"/>
</dbReference>
<dbReference type="Gene3D" id="2.160.20.10">
    <property type="entry name" value="Single-stranded right-handed beta-helix, Pectin lyase-like"/>
    <property type="match status" value="1"/>
</dbReference>